<feature type="non-terminal residue" evidence="2">
    <location>
        <position position="1"/>
    </location>
</feature>
<evidence type="ECO:0000313" key="2">
    <source>
        <dbReference type="EMBL" id="CAK0851831.1"/>
    </source>
</evidence>
<reference evidence="2" key="1">
    <citation type="submission" date="2023-10" db="EMBL/GenBank/DDBJ databases">
        <authorList>
            <person name="Chen Y."/>
            <person name="Shah S."/>
            <person name="Dougan E. K."/>
            <person name="Thang M."/>
            <person name="Chan C."/>
        </authorList>
    </citation>
    <scope>NUCLEOTIDE SEQUENCE [LARGE SCALE GENOMIC DNA]</scope>
</reference>
<feature type="non-terminal residue" evidence="2">
    <location>
        <position position="181"/>
    </location>
</feature>
<feature type="compositionally biased region" description="Acidic residues" evidence="1">
    <location>
        <begin position="94"/>
        <end position="104"/>
    </location>
</feature>
<gene>
    <name evidence="2" type="ORF">PCOR1329_LOCUS43874</name>
</gene>
<proteinExistence type="predicted"/>
<dbReference type="Proteomes" id="UP001189429">
    <property type="component" value="Unassembled WGS sequence"/>
</dbReference>
<feature type="compositionally biased region" description="Basic and acidic residues" evidence="1">
    <location>
        <begin position="167"/>
        <end position="181"/>
    </location>
</feature>
<evidence type="ECO:0000313" key="3">
    <source>
        <dbReference type="Proteomes" id="UP001189429"/>
    </source>
</evidence>
<accession>A0ABN9TZM0</accession>
<keyword evidence="3" id="KW-1185">Reference proteome</keyword>
<name>A0ABN9TZM0_9DINO</name>
<comment type="caution">
    <text evidence="2">The sequence shown here is derived from an EMBL/GenBank/DDBJ whole genome shotgun (WGS) entry which is preliminary data.</text>
</comment>
<organism evidence="2 3">
    <name type="scientific">Prorocentrum cordatum</name>
    <dbReference type="NCBI Taxonomy" id="2364126"/>
    <lineage>
        <taxon>Eukaryota</taxon>
        <taxon>Sar</taxon>
        <taxon>Alveolata</taxon>
        <taxon>Dinophyceae</taxon>
        <taxon>Prorocentrales</taxon>
        <taxon>Prorocentraceae</taxon>
        <taxon>Prorocentrum</taxon>
    </lineage>
</organism>
<evidence type="ECO:0000256" key="1">
    <source>
        <dbReference type="SAM" id="MobiDB-lite"/>
    </source>
</evidence>
<dbReference type="EMBL" id="CAUYUJ010015275">
    <property type="protein sequence ID" value="CAK0851831.1"/>
    <property type="molecule type" value="Genomic_DNA"/>
</dbReference>
<protein>
    <submittedName>
        <fullName evidence="2">Uncharacterized protein</fullName>
    </submittedName>
</protein>
<sequence length="181" mass="19410">FSCPAPFTVYSPNRSFSKPEALEREVCPLCTVPRLLVLELIEKGQRKMKISYGCKLRMLRPRQDGGSGLAGACKDATDVRAGGGAGARSGTWPQDDEGEEEKREEEEQRTSRARGLPTLRTGPGPSAGRRARGVCERPARAGGAAGRRPSLALAAAGGQAGAEDAEDPTRPACRDMPYRIW</sequence>
<feature type="region of interest" description="Disordered" evidence="1">
    <location>
        <begin position="78"/>
        <end position="181"/>
    </location>
</feature>
<feature type="compositionally biased region" description="Low complexity" evidence="1">
    <location>
        <begin position="140"/>
        <end position="157"/>
    </location>
</feature>